<protein>
    <submittedName>
        <fullName evidence="2">DUF1801 domain-containing protein</fullName>
    </submittedName>
</protein>
<reference evidence="2" key="1">
    <citation type="submission" date="2022-01" db="EMBL/GenBank/DDBJ databases">
        <title>Vibrio aestuarianus Clade A and Clade B isolates are associated with Pacific oyster (Crassostrea gigas) disease outbreaks across Ireland.</title>
        <authorList>
            <person name="Coyle N."/>
            <person name="O'Toole C."/>
            <person name="Thomas J.C.L."/>
            <person name="Ryder D."/>
            <person name="Cheslett D."/>
            <person name="Feist S."/>
            <person name="Bean T."/>
            <person name="Joseph A."/>
            <person name="Waina A."/>
            <person name="Feil E."/>
            <person name="Verner-Jeffreys D.W."/>
        </authorList>
    </citation>
    <scope>NUCLEOTIDE SEQUENCE</scope>
    <source>
        <strain evidence="2">S/17/14 A</strain>
    </source>
</reference>
<gene>
    <name evidence="2" type="ORF">L8R85_20320</name>
</gene>
<comment type="caution">
    <text evidence="2">The sequence shown here is derived from an EMBL/GenBank/DDBJ whole genome shotgun (WGS) entry which is preliminary data.</text>
</comment>
<dbReference type="Pfam" id="PF08818">
    <property type="entry name" value="DUF1801"/>
    <property type="match status" value="1"/>
</dbReference>
<dbReference type="InterPro" id="IPR014922">
    <property type="entry name" value="YdhG-like"/>
</dbReference>
<evidence type="ECO:0000313" key="3">
    <source>
        <dbReference type="Proteomes" id="UP001159663"/>
    </source>
</evidence>
<dbReference type="SUPFAM" id="SSF159888">
    <property type="entry name" value="YdhG-like"/>
    <property type="match status" value="1"/>
</dbReference>
<evidence type="ECO:0000313" key="2">
    <source>
        <dbReference type="EMBL" id="MDH5923374.1"/>
    </source>
</evidence>
<proteinExistence type="predicted"/>
<dbReference type="Gene3D" id="3.90.1150.200">
    <property type="match status" value="1"/>
</dbReference>
<dbReference type="AlphaFoldDB" id="A0AA43G0L4"/>
<organism evidence="2 3">
    <name type="scientific">Vibrio splendidus</name>
    <dbReference type="NCBI Taxonomy" id="29497"/>
    <lineage>
        <taxon>Bacteria</taxon>
        <taxon>Pseudomonadati</taxon>
        <taxon>Pseudomonadota</taxon>
        <taxon>Gammaproteobacteria</taxon>
        <taxon>Vibrionales</taxon>
        <taxon>Vibrionaceae</taxon>
        <taxon>Vibrio</taxon>
    </lineage>
</organism>
<dbReference type="RefSeq" id="WP_280534570.1">
    <property type="nucleotide sequence ID" value="NZ_JAKMYX010000102.1"/>
</dbReference>
<feature type="domain" description="YdhG-like" evidence="1">
    <location>
        <begin position="17"/>
        <end position="120"/>
    </location>
</feature>
<name>A0AA43G0L4_VIBSP</name>
<evidence type="ECO:0000259" key="1">
    <source>
        <dbReference type="Pfam" id="PF08818"/>
    </source>
</evidence>
<sequence>MDQAIKTHFNEYPDDVQARLEELRSLIFELCSDLELGEVEESLKWGEPSYSVKTGSPIRIDWKLKSPNNYYLFFNCQTKLVDTFRELHDGALVFQGNRAIVLNLTEPLPRALIKQCLELALTYQQRKNLPLLGAQFLRVVCCLTECG</sequence>
<accession>A0AA43G0L4</accession>
<dbReference type="Proteomes" id="UP001159663">
    <property type="component" value="Unassembled WGS sequence"/>
</dbReference>
<dbReference type="EMBL" id="JAKMYX010000102">
    <property type="protein sequence ID" value="MDH5923374.1"/>
    <property type="molecule type" value="Genomic_DNA"/>
</dbReference>